<dbReference type="EMBL" id="LHQM01000003">
    <property type="protein sequence ID" value="KPJ23199.1"/>
    <property type="molecule type" value="Genomic_DNA"/>
</dbReference>
<dbReference type="GO" id="GO:0022857">
    <property type="term" value="F:transmembrane transporter activity"/>
    <property type="evidence" value="ECO:0007669"/>
    <property type="project" value="InterPro"/>
</dbReference>
<feature type="transmembrane region" description="Helical" evidence="1">
    <location>
        <begin position="12"/>
        <end position="34"/>
    </location>
</feature>
<evidence type="ECO:0000256" key="1">
    <source>
        <dbReference type="SAM" id="Phobius"/>
    </source>
</evidence>
<dbReference type="Gene3D" id="1.10.1760.20">
    <property type="match status" value="1"/>
</dbReference>
<keyword evidence="1" id="KW-1133">Transmembrane helix</keyword>
<evidence type="ECO:0000313" key="2">
    <source>
        <dbReference type="EMBL" id="KPJ23199.1"/>
    </source>
</evidence>
<feature type="transmembrane region" description="Helical" evidence="1">
    <location>
        <begin position="121"/>
        <end position="146"/>
    </location>
</feature>
<dbReference type="InterPro" id="IPR024529">
    <property type="entry name" value="ECF_trnsprt_substrate-spec"/>
</dbReference>
<accession>A0A0P6S3L0</accession>
<dbReference type="Pfam" id="PF12822">
    <property type="entry name" value="ECF_trnsprt"/>
    <property type="match status" value="1"/>
</dbReference>
<dbReference type="STRING" id="119224.AKK44_00835"/>
<keyword evidence="1" id="KW-0472">Membrane</keyword>
<gene>
    <name evidence="2" type="ORF">AKK44_00835</name>
</gene>
<feature type="transmembrane region" description="Helical" evidence="1">
    <location>
        <begin position="96"/>
        <end position="114"/>
    </location>
</feature>
<comment type="caution">
    <text evidence="2">The sequence shown here is derived from an EMBL/GenBank/DDBJ whole genome shotgun (WGS) entry which is preliminary data.</text>
</comment>
<organism evidence="2 3">
    <name type="scientific">Streptococcus phocae</name>
    <dbReference type="NCBI Taxonomy" id="119224"/>
    <lineage>
        <taxon>Bacteria</taxon>
        <taxon>Bacillati</taxon>
        <taxon>Bacillota</taxon>
        <taxon>Bacilli</taxon>
        <taxon>Lactobacillales</taxon>
        <taxon>Streptococcaceae</taxon>
        <taxon>Streptococcus</taxon>
    </lineage>
</organism>
<protein>
    <submittedName>
        <fullName evidence="2">Pantothenic acid transporter pant</fullName>
    </submittedName>
</protein>
<proteinExistence type="predicted"/>
<keyword evidence="3" id="KW-1185">Reference proteome</keyword>
<feature type="transmembrane region" description="Helical" evidence="1">
    <location>
        <begin position="40"/>
        <end position="57"/>
    </location>
</feature>
<name>A0A0P6S3L0_9STRE</name>
<feature type="transmembrane region" description="Helical" evidence="1">
    <location>
        <begin position="64"/>
        <end position="84"/>
    </location>
</feature>
<reference evidence="2 3" key="1">
    <citation type="submission" date="2015-08" db="EMBL/GenBank/DDBJ databases">
        <title>Genome sequence of Streptococcus phocae subsp. phocae ATCC 51973T isolated from liver specimen obtained from seal.</title>
        <authorList>
            <person name="Avendano-Herrera R."/>
        </authorList>
    </citation>
    <scope>NUCLEOTIDE SEQUENCE [LARGE SCALE GENOMIC DNA]</scope>
    <source>
        <strain evidence="2 3">ATCC 51973</strain>
    </source>
</reference>
<dbReference type="AlphaFoldDB" id="A0A0P6S3L0"/>
<keyword evidence="1" id="KW-0812">Transmembrane</keyword>
<evidence type="ECO:0000313" key="3">
    <source>
        <dbReference type="Proteomes" id="UP000049578"/>
    </source>
</evidence>
<sequence length="189" mass="20447">MNRHKSSEISRLAIFFAIMLVIHIISSIVFTIWPVPIKPTLVHIPVIIASIMYGPRIGATLGGLMGLISMVTNTIVLLPTSYLFSPFVDNGNVASIIIALVPRILIGITPYYCYRLIHNKFGLLLSGIVGSLTNTLFVLSGIFFFFSSVFGGNIKALLAAVISTNAIAEMIISAIVVIAIVPRLSAFKK</sequence>
<feature type="transmembrane region" description="Helical" evidence="1">
    <location>
        <begin position="158"/>
        <end position="181"/>
    </location>
</feature>
<dbReference type="PATRIC" id="fig|119224.3.peg.899"/>
<dbReference type="RefSeq" id="WP_054278107.1">
    <property type="nucleotide sequence ID" value="NZ_LHQM01000003.1"/>
</dbReference>
<dbReference type="Proteomes" id="UP000049578">
    <property type="component" value="Unassembled WGS sequence"/>
</dbReference>